<name>A0ABX2VXN6_AJEDR</name>
<protein>
    <submittedName>
        <fullName evidence="2">Uncharacterized protein</fullName>
    </submittedName>
</protein>
<feature type="region of interest" description="Disordered" evidence="1">
    <location>
        <begin position="1"/>
        <end position="20"/>
    </location>
</feature>
<proteinExistence type="predicted"/>
<dbReference type="Proteomes" id="UP000002039">
    <property type="component" value="Unassembled WGS sequence"/>
</dbReference>
<organism evidence="2 3">
    <name type="scientific">Ajellomyces dermatitidis (strain ER-3 / ATCC MYA-2586)</name>
    <name type="common">Blastomyces dermatitidis</name>
    <dbReference type="NCBI Taxonomy" id="559297"/>
    <lineage>
        <taxon>Eukaryota</taxon>
        <taxon>Fungi</taxon>
        <taxon>Dikarya</taxon>
        <taxon>Ascomycota</taxon>
        <taxon>Pezizomycotina</taxon>
        <taxon>Eurotiomycetes</taxon>
        <taxon>Eurotiomycetidae</taxon>
        <taxon>Onygenales</taxon>
        <taxon>Ajellomycetaceae</taxon>
        <taxon>Blastomyces</taxon>
    </lineage>
</organism>
<sequence>MQHRQDTTSSSPKRLLLPYKDPTSPNLHSVDIQTGFHASSQSLALDIKPNPATSGDGKPTCQSTVDKVRDVQSHTSINGLYLIGQADCFSEYSDIRGDICRGDENVSLGFIVFISDPVLQEPLKYLKYLKAQTPHLNDILQRSGSYKNEK</sequence>
<evidence type="ECO:0000256" key="1">
    <source>
        <dbReference type="SAM" id="MobiDB-lite"/>
    </source>
</evidence>
<dbReference type="RefSeq" id="XP_045281636.1">
    <property type="nucleotide sequence ID" value="XM_045426425.1"/>
</dbReference>
<dbReference type="EMBL" id="EQ999978">
    <property type="protein sequence ID" value="OAT01909.1"/>
    <property type="molecule type" value="Genomic_DNA"/>
</dbReference>
<accession>A0ABX2VXN6</accession>
<evidence type="ECO:0000313" key="2">
    <source>
        <dbReference type="EMBL" id="OAT01909.1"/>
    </source>
</evidence>
<reference evidence="3" key="1">
    <citation type="journal article" date="2015" name="PLoS Genet.">
        <title>The dynamic genome and transcriptome of the human fungal pathogen Blastomyces and close relative Emmonsia.</title>
        <authorList>
            <person name="Munoz J.F."/>
            <person name="Gauthier G.M."/>
            <person name="Desjardins C.A."/>
            <person name="Gallo J.E."/>
            <person name="Holder J."/>
            <person name="Sullivan T.D."/>
            <person name="Marty A.J."/>
            <person name="Carmen J.C."/>
            <person name="Chen Z."/>
            <person name="Ding L."/>
            <person name="Gujja S."/>
            <person name="Magrini V."/>
            <person name="Misas E."/>
            <person name="Mitreva M."/>
            <person name="Priest M."/>
            <person name="Saif S."/>
            <person name="Whiston E.A."/>
            <person name="Young S."/>
            <person name="Zeng Q."/>
            <person name="Goldman W.E."/>
            <person name="Mardis E.R."/>
            <person name="Taylor J.W."/>
            <person name="McEwen J.G."/>
            <person name="Clay O.K."/>
            <person name="Klein B.S."/>
            <person name="Cuomo C.A."/>
        </authorList>
    </citation>
    <scope>NUCLEOTIDE SEQUENCE [LARGE SCALE GENOMIC DNA]</scope>
    <source>
        <strain evidence="3">ER-3 / ATCC MYA-2586</strain>
    </source>
</reference>
<evidence type="ECO:0000313" key="3">
    <source>
        <dbReference type="Proteomes" id="UP000002039"/>
    </source>
</evidence>
<dbReference type="GeneID" id="69032175"/>
<keyword evidence="3" id="KW-1185">Reference proteome</keyword>
<gene>
    <name evidence="2" type="ORF">BDCG_17283</name>
</gene>